<comment type="caution">
    <text evidence="2">The sequence shown here is derived from an EMBL/GenBank/DDBJ whole genome shotgun (WGS) entry which is preliminary data.</text>
</comment>
<organism evidence="2 3">
    <name type="scientific">Mycena maculata</name>
    <dbReference type="NCBI Taxonomy" id="230809"/>
    <lineage>
        <taxon>Eukaryota</taxon>
        <taxon>Fungi</taxon>
        <taxon>Dikarya</taxon>
        <taxon>Basidiomycota</taxon>
        <taxon>Agaricomycotina</taxon>
        <taxon>Agaricomycetes</taxon>
        <taxon>Agaricomycetidae</taxon>
        <taxon>Agaricales</taxon>
        <taxon>Marasmiineae</taxon>
        <taxon>Mycenaceae</taxon>
        <taxon>Mycena</taxon>
    </lineage>
</organism>
<evidence type="ECO:0000256" key="1">
    <source>
        <dbReference type="SAM" id="SignalP"/>
    </source>
</evidence>
<evidence type="ECO:0000313" key="3">
    <source>
        <dbReference type="Proteomes" id="UP001215280"/>
    </source>
</evidence>
<dbReference type="Proteomes" id="UP001215280">
    <property type="component" value="Unassembled WGS sequence"/>
</dbReference>
<keyword evidence="2" id="KW-0378">Hydrolase</keyword>
<protein>
    <submittedName>
        <fullName evidence="2">Glycoside hydrolase family 18 protein</fullName>
    </submittedName>
</protein>
<sequence length="286" mass="30753">MAFALARLVAVTSALLAFHYVSAVAPSVTEVATEANSQASQALRFVSLLGHLRRCLRIWNDGTTVMGYRLVRVQGPWDKVYEWANDYTAAHRATAKAQVGVDYEDFAAFEAGTGAGENWLTSFTTQLRTILPVAVAPWFSPRIWGGGGYLAVDAAVGDIRDWYKVQRGQPSTPHARRLINESSTTWPSSALLQICASSIALDKLVVGKPAGTGYANNGFMDAATLAGCLVTAKDVFLFLSTIHSTHCLRAAGGAMVWEGSLVKYPGAKAARIETVRSVCGCKCLEF</sequence>
<dbReference type="Gene3D" id="3.20.20.80">
    <property type="entry name" value="Glycosidases"/>
    <property type="match status" value="1"/>
</dbReference>
<evidence type="ECO:0000313" key="2">
    <source>
        <dbReference type="EMBL" id="KAJ7765493.1"/>
    </source>
</evidence>
<dbReference type="EMBL" id="JARJLG010000035">
    <property type="protein sequence ID" value="KAJ7765493.1"/>
    <property type="molecule type" value="Genomic_DNA"/>
</dbReference>
<accession>A0AAD7NKX6</accession>
<feature type="signal peptide" evidence="1">
    <location>
        <begin position="1"/>
        <end position="23"/>
    </location>
</feature>
<keyword evidence="1" id="KW-0732">Signal</keyword>
<reference evidence="2" key="1">
    <citation type="submission" date="2023-03" db="EMBL/GenBank/DDBJ databases">
        <title>Massive genome expansion in bonnet fungi (Mycena s.s.) driven by repeated elements and novel gene families across ecological guilds.</title>
        <authorList>
            <consortium name="Lawrence Berkeley National Laboratory"/>
            <person name="Harder C.B."/>
            <person name="Miyauchi S."/>
            <person name="Viragh M."/>
            <person name="Kuo A."/>
            <person name="Thoen E."/>
            <person name="Andreopoulos B."/>
            <person name="Lu D."/>
            <person name="Skrede I."/>
            <person name="Drula E."/>
            <person name="Henrissat B."/>
            <person name="Morin E."/>
            <person name="Kohler A."/>
            <person name="Barry K."/>
            <person name="LaButti K."/>
            <person name="Morin E."/>
            <person name="Salamov A."/>
            <person name="Lipzen A."/>
            <person name="Mereny Z."/>
            <person name="Hegedus B."/>
            <person name="Baldrian P."/>
            <person name="Stursova M."/>
            <person name="Weitz H."/>
            <person name="Taylor A."/>
            <person name="Grigoriev I.V."/>
            <person name="Nagy L.G."/>
            <person name="Martin F."/>
            <person name="Kauserud H."/>
        </authorList>
    </citation>
    <scope>NUCLEOTIDE SEQUENCE</scope>
    <source>
        <strain evidence="2">CBHHK188m</strain>
    </source>
</reference>
<gene>
    <name evidence="2" type="ORF">DFH07DRAFT_770203</name>
</gene>
<proteinExistence type="predicted"/>
<keyword evidence="3" id="KW-1185">Reference proteome</keyword>
<dbReference type="GO" id="GO:0016787">
    <property type="term" value="F:hydrolase activity"/>
    <property type="evidence" value="ECO:0007669"/>
    <property type="project" value="UniProtKB-KW"/>
</dbReference>
<dbReference type="AlphaFoldDB" id="A0AAD7NKX6"/>
<name>A0AAD7NKX6_9AGAR</name>
<feature type="chain" id="PRO_5042265520" evidence="1">
    <location>
        <begin position="24"/>
        <end position="286"/>
    </location>
</feature>